<dbReference type="InterPro" id="IPR011704">
    <property type="entry name" value="ATPase_dyneun-rel_AAA"/>
</dbReference>
<sequence length="559" mass="64721">MKYLSQPTIFESWKSIIEQGEISRASLNKFFGILEILKHLNIETGNPIESNYQYNVFSSQLSSSLQDKFFFDENSKKNFASQDTLNIIFPNDWASNAFQILLKNNQLPLKNVACICLQNEEFDDNFFEQDVIERFLNIYHLADVTNIFFTNENEVNIEFSSSILDRSSLFSDLKNHFNITDNSKFTLGFDSSLITANPGELTRGPFIQPLYSGQENLKCLLIANFNITKYYKIGKTENSIVDNFSSETPLSHQIIFYGSPGTGKSREIEMRTNGHNRTRTTFHPETDYHSFVGSYKPVMDGINIKYEFVPQAFTKAYCNAWLNPEQPYFLVIEEINRGNCAQIFGDLFQCLDRDDNGFSKYEINCDKDLANYLKFVFESSANTEAVESYKAIIQTEDFDKIILPNNLYILATMNTSDQSLFPMDSAFKRRWDWEFVPINYDDANSLNIIIGDSTYNWGKFIENINPKIKELTGSEDKQLGNRFVNPKDRNITFDQFRSKVLFYLWSEVYKDEFGTQSSIFKYELEENNPIDFQFGELYNGNATDIVKAFLKFNGLEAEQ</sequence>
<feature type="domain" description="ATPase dynein-related AAA" evidence="1">
    <location>
        <begin position="254"/>
        <end position="430"/>
    </location>
</feature>
<keyword evidence="3" id="KW-1185">Reference proteome</keyword>
<protein>
    <recommendedName>
        <fullName evidence="1">ATPase dynein-related AAA domain-containing protein</fullName>
    </recommendedName>
</protein>
<dbReference type="Gene3D" id="3.40.50.300">
    <property type="entry name" value="P-loop containing nucleotide triphosphate hydrolases"/>
    <property type="match status" value="1"/>
</dbReference>
<dbReference type="PANTHER" id="PTHR37291">
    <property type="entry name" value="5-METHYLCYTOSINE-SPECIFIC RESTRICTION ENZYME B"/>
    <property type="match status" value="1"/>
</dbReference>
<dbReference type="InterPro" id="IPR052934">
    <property type="entry name" value="Methyl-DNA_Rec/Restrict_Enz"/>
</dbReference>
<dbReference type="Pfam" id="PF07728">
    <property type="entry name" value="AAA_5"/>
    <property type="match status" value="1"/>
</dbReference>
<dbReference type="EMBL" id="CP023401">
    <property type="protein sequence ID" value="ATC36920.1"/>
    <property type="molecule type" value="Genomic_DNA"/>
</dbReference>
<dbReference type="GeneID" id="56685226"/>
<evidence type="ECO:0000313" key="3">
    <source>
        <dbReference type="Proteomes" id="UP000190057"/>
    </source>
</evidence>
<dbReference type="Proteomes" id="UP000190057">
    <property type="component" value="Chromosome"/>
</dbReference>
<accession>A0ABM6MUV7</accession>
<evidence type="ECO:0000259" key="1">
    <source>
        <dbReference type="Pfam" id="PF07728"/>
    </source>
</evidence>
<name>A0ABM6MUV7_9FLAO</name>
<organism evidence="2 3">
    <name type="scientific">Elizabethkingia anophelis R26</name>
    <dbReference type="NCBI Taxonomy" id="1246994"/>
    <lineage>
        <taxon>Bacteria</taxon>
        <taxon>Pseudomonadati</taxon>
        <taxon>Bacteroidota</taxon>
        <taxon>Flavobacteriia</taxon>
        <taxon>Flavobacteriales</taxon>
        <taxon>Weeksellaceae</taxon>
        <taxon>Elizabethkingia</taxon>
    </lineage>
</organism>
<reference evidence="2 3" key="1">
    <citation type="submission" date="2017-09" db="EMBL/GenBank/DDBJ databases">
        <title>Complete circularized genomes of four mosquito-derived Elizabethkingia anophelis isolates.</title>
        <authorList>
            <person name="Nicholson A.C."/>
            <person name="Xu J."/>
        </authorList>
    </citation>
    <scope>NUCLEOTIDE SEQUENCE [LARGE SCALE GENOMIC DNA]</scope>
    <source>
        <strain evidence="2 3">R26</strain>
    </source>
</reference>
<proteinExistence type="predicted"/>
<dbReference type="RefSeq" id="WP_009086468.1">
    <property type="nucleotide sequence ID" value="NZ_ANIW01000056.1"/>
</dbReference>
<gene>
    <name evidence="2" type="ORF">BAZ09_012120</name>
</gene>
<dbReference type="InterPro" id="IPR027417">
    <property type="entry name" value="P-loop_NTPase"/>
</dbReference>
<evidence type="ECO:0000313" key="2">
    <source>
        <dbReference type="EMBL" id="ATC36920.1"/>
    </source>
</evidence>
<dbReference type="PANTHER" id="PTHR37291:SF1">
    <property type="entry name" value="TYPE IV METHYL-DIRECTED RESTRICTION ENZYME ECOKMCRB SUBUNIT"/>
    <property type="match status" value="1"/>
</dbReference>
<dbReference type="SUPFAM" id="SSF52540">
    <property type="entry name" value="P-loop containing nucleoside triphosphate hydrolases"/>
    <property type="match status" value="1"/>
</dbReference>